<proteinExistence type="predicted"/>
<accession>W2QCT5</accession>
<dbReference type="EMBL" id="KI669581">
    <property type="protein sequence ID" value="ETN10686.1"/>
    <property type="molecule type" value="Genomic_DNA"/>
</dbReference>
<reference evidence="1 2" key="2">
    <citation type="submission" date="2013-11" db="EMBL/GenBank/DDBJ databases">
        <title>The Genome Sequence of Phytophthora parasitica INRA-310.</title>
        <authorList>
            <consortium name="The Broad Institute Genomics Platform"/>
            <person name="Russ C."/>
            <person name="Tyler B."/>
            <person name="Panabieres F."/>
            <person name="Shan W."/>
            <person name="Tripathy S."/>
            <person name="Grunwald N."/>
            <person name="Machado M."/>
            <person name="Johnson C.S."/>
            <person name="Arredondo F."/>
            <person name="Hong C."/>
            <person name="Coffey M."/>
            <person name="Young S.K."/>
            <person name="Zeng Q."/>
            <person name="Gargeya S."/>
            <person name="Fitzgerald M."/>
            <person name="Abouelleil A."/>
            <person name="Alvarado L."/>
            <person name="Chapman S.B."/>
            <person name="Gainer-Dewar J."/>
            <person name="Goldberg J."/>
            <person name="Griggs A."/>
            <person name="Gujja S."/>
            <person name="Hansen M."/>
            <person name="Howarth C."/>
            <person name="Imamovic A."/>
            <person name="Ireland A."/>
            <person name="Larimer J."/>
            <person name="McCowan C."/>
            <person name="Murphy C."/>
            <person name="Pearson M."/>
            <person name="Poon T.W."/>
            <person name="Priest M."/>
            <person name="Roberts A."/>
            <person name="Saif S."/>
            <person name="Shea T."/>
            <person name="Sykes S."/>
            <person name="Wortman J."/>
            <person name="Nusbaum C."/>
            <person name="Birren B."/>
        </authorList>
    </citation>
    <scope>NUCLEOTIDE SEQUENCE [LARGE SCALE GENOMIC DNA]</scope>
    <source>
        <strain evidence="1 2">INRA-310</strain>
    </source>
</reference>
<organism evidence="1 2">
    <name type="scientific">Phytophthora nicotianae (strain INRA-310)</name>
    <name type="common">Phytophthora parasitica</name>
    <dbReference type="NCBI Taxonomy" id="761204"/>
    <lineage>
        <taxon>Eukaryota</taxon>
        <taxon>Sar</taxon>
        <taxon>Stramenopiles</taxon>
        <taxon>Oomycota</taxon>
        <taxon>Peronosporomycetes</taxon>
        <taxon>Peronosporales</taxon>
        <taxon>Peronosporaceae</taxon>
        <taxon>Phytophthora</taxon>
    </lineage>
</organism>
<dbReference type="Proteomes" id="UP000018817">
    <property type="component" value="Unassembled WGS sequence"/>
</dbReference>
<dbReference type="RefSeq" id="XP_008903816.1">
    <property type="nucleotide sequence ID" value="XM_008905568.1"/>
</dbReference>
<sequence length="92" mass="9944">MASVIHAVIWAANELPTRMAFALSTGGRDNVRLMDVLSELILTACVLAMVEERSARIVGVKDVTTELYLLACVTPTVEALNACIEGVIKDRI</sequence>
<dbReference type="GeneID" id="20179470"/>
<protein>
    <submittedName>
        <fullName evidence="1">Uncharacterized protein</fullName>
    </submittedName>
</protein>
<name>W2QCT5_PHYN3</name>
<dbReference type="VEuPathDB" id="FungiDB:PPTG_09782"/>
<evidence type="ECO:0000313" key="1">
    <source>
        <dbReference type="EMBL" id="ETN10686.1"/>
    </source>
</evidence>
<dbReference type="AlphaFoldDB" id="W2QCT5"/>
<reference evidence="2" key="1">
    <citation type="submission" date="2011-12" db="EMBL/GenBank/DDBJ databases">
        <authorList>
            <consortium name="The Broad Institute Genome Sequencing Platform"/>
            <person name="Russ C."/>
            <person name="Tyler B."/>
            <person name="Panabieres F."/>
            <person name="Shan W."/>
            <person name="Tripathy S."/>
            <person name="Grunwald N."/>
            <person name="Machado M."/>
            <person name="Young S.K."/>
            <person name="Zeng Q."/>
            <person name="Gargeya S."/>
            <person name="Fitzgerald M."/>
            <person name="Haas B."/>
            <person name="Abouelleil A."/>
            <person name="Alvarado L."/>
            <person name="Arachchi H.M."/>
            <person name="Berlin A."/>
            <person name="Chapman S.B."/>
            <person name="Gearin G."/>
            <person name="Goldberg J."/>
            <person name="Griggs A."/>
            <person name="Gujja S."/>
            <person name="Hansen M."/>
            <person name="Heiman D."/>
            <person name="Howarth C."/>
            <person name="Larimer J."/>
            <person name="Lui A."/>
            <person name="MacDonald P.J.P."/>
            <person name="McCowen C."/>
            <person name="Montmayeur A."/>
            <person name="Murphy C."/>
            <person name="Neiman D."/>
            <person name="Pearson M."/>
            <person name="Priest M."/>
            <person name="Roberts A."/>
            <person name="Saif S."/>
            <person name="Shea T."/>
            <person name="Sisk P."/>
            <person name="Stolte C."/>
            <person name="Sykes S."/>
            <person name="Wortman J."/>
            <person name="Nusbaum C."/>
            <person name="Birren B."/>
        </authorList>
    </citation>
    <scope>NUCLEOTIDE SEQUENCE [LARGE SCALE GENOMIC DNA]</scope>
    <source>
        <strain evidence="2">INRA-310</strain>
    </source>
</reference>
<evidence type="ECO:0000313" key="2">
    <source>
        <dbReference type="Proteomes" id="UP000018817"/>
    </source>
</evidence>
<gene>
    <name evidence="1" type="ORF">PPTG_09782</name>
</gene>